<evidence type="ECO:0000313" key="2">
    <source>
        <dbReference type="EMBL" id="KAH3851310.1"/>
    </source>
</evidence>
<organism evidence="2 3">
    <name type="scientific">Dreissena polymorpha</name>
    <name type="common">Zebra mussel</name>
    <name type="synonym">Mytilus polymorpha</name>
    <dbReference type="NCBI Taxonomy" id="45954"/>
    <lineage>
        <taxon>Eukaryota</taxon>
        <taxon>Metazoa</taxon>
        <taxon>Spiralia</taxon>
        <taxon>Lophotrochozoa</taxon>
        <taxon>Mollusca</taxon>
        <taxon>Bivalvia</taxon>
        <taxon>Autobranchia</taxon>
        <taxon>Heteroconchia</taxon>
        <taxon>Euheterodonta</taxon>
        <taxon>Imparidentia</taxon>
        <taxon>Neoheterodontei</taxon>
        <taxon>Myida</taxon>
        <taxon>Dreissenoidea</taxon>
        <taxon>Dreissenidae</taxon>
        <taxon>Dreissena</taxon>
    </lineage>
</organism>
<keyword evidence="3" id="KW-1185">Reference proteome</keyword>
<dbReference type="GO" id="GO:0003677">
    <property type="term" value="F:DNA binding"/>
    <property type="evidence" value="ECO:0007669"/>
    <property type="project" value="InterPro"/>
</dbReference>
<reference evidence="2" key="2">
    <citation type="submission" date="2020-11" db="EMBL/GenBank/DDBJ databases">
        <authorList>
            <person name="McCartney M.A."/>
            <person name="Auch B."/>
            <person name="Kono T."/>
            <person name="Mallez S."/>
            <person name="Becker A."/>
            <person name="Gohl D.M."/>
            <person name="Silverstein K.A.T."/>
            <person name="Koren S."/>
            <person name="Bechman K.B."/>
            <person name="Herman A."/>
            <person name="Abrahante J.E."/>
            <person name="Garbe J."/>
        </authorList>
    </citation>
    <scope>NUCLEOTIDE SEQUENCE</scope>
    <source>
        <strain evidence="2">Duluth1</strain>
        <tissue evidence="2">Whole animal</tissue>
    </source>
</reference>
<dbReference type="SUPFAM" id="SSF46689">
    <property type="entry name" value="Homeodomain-like"/>
    <property type="match status" value="1"/>
</dbReference>
<name>A0A9D4R2W7_DREPO</name>
<dbReference type="InterPro" id="IPR009057">
    <property type="entry name" value="Homeodomain-like_sf"/>
</dbReference>
<sequence>MPKWYLYTKRGQTMGYSQESLEKTVKAVEAGLSVQQAASQFSVPKSTIADRVSGKIALKTTHGLPQNCQ</sequence>
<dbReference type="Pfam" id="PF05225">
    <property type="entry name" value="HTH_psq"/>
    <property type="match status" value="1"/>
</dbReference>
<dbReference type="Proteomes" id="UP000828390">
    <property type="component" value="Unassembled WGS sequence"/>
</dbReference>
<reference evidence="2" key="1">
    <citation type="journal article" date="2019" name="bioRxiv">
        <title>The Genome of the Zebra Mussel, Dreissena polymorpha: A Resource for Invasive Species Research.</title>
        <authorList>
            <person name="McCartney M.A."/>
            <person name="Auch B."/>
            <person name="Kono T."/>
            <person name="Mallez S."/>
            <person name="Zhang Y."/>
            <person name="Obille A."/>
            <person name="Becker A."/>
            <person name="Abrahante J.E."/>
            <person name="Garbe J."/>
            <person name="Badalamenti J.P."/>
            <person name="Herman A."/>
            <person name="Mangelson H."/>
            <person name="Liachko I."/>
            <person name="Sullivan S."/>
            <person name="Sone E.D."/>
            <person name="Koren S."/>
            <person name="Silverstein K.A.T."/>
            <person name="Beckman K.B."/>
            <person name="Gohl D.M."/>
        </authorList>
    </citation>
    <scope>NUCLEOTIDE SEQUENCE</scope>
    <source>
        <strain evidence="2">Duluth1</strain>
        <tissue evidence="2">Whole animal</tissue>
    </source>
</reference>
<feature type="domain" description="HTH psq-type" evidence="1">
    <location>
        <begin position="19"/>
        <end position="59"/>
    </location>
</feature>
<comment type="caution">
    <text evidence="2">The sequence shown here is derived from an EMBL/GenBank/DDBJ whole genome shotgun (WGS) entry which is preliminary data.</text>
</comment>
<proteinExistence type="predicted"/>
<gene>
    <name evidence="2" type="ORF">DPMN_093790</name>
</gene>
<evidence type="ECO:0000313" key="3">
    <source>
        <dbReference type="Proteomes" id="UP000828390"/>
    </source>
</evidence>
<dbReference type="EMBL" id="JAIWYP010000003">
    <property type="protein sequence ID" value="KAH3851310.1"/>
    <property type="molecule type" value="Genomic_DNA"/>
</dbReference>
<evidence type="ECO:0000259" key="1">
    <source>
        <dbReference type="Pfam" id="PF05225"/>
    </source>
</evidence>
<accession>A0A9D4R2W7</accession>
<dbReference type="InterPro" id="IPR007889">
    <property type="entry name" value="HTH_Psq"/>
</dbReference>
<protein>
    <recommendedName>
        <fullName evidence="1">HTH psq-type domain-containing protein</fullName>
    </recommendedName>
</protein>
<dbReference type="Gene3D" id="1.10.10.60">
    <property type="entry name" value="Homeodomain-like"/>
    <property type="match status" value="1"/>
</dbReference>
<dbReference type="AlphaFoldDB" id="A0A9D4R2W7"/>